<reference evidence="3" key="1">
    <citation type="journal article" date="2017" name="Nature">
        <title>The genome of Chenopodium quinoa.</title>
        <authorList>
            <person name="Jarvis D.E."/>
            <person name="Ho Y.S."/>
            <person name="Lightfoot D.J."/>
            <person name="Schmoeckel S.M."/>
            <person name="Li B."/>
            <person name="Borm T.J.A."/>
            <person name="Ohyanagi H."/>
            <person name="Mineta K."/>
            <person name="Michell C.T."/>
            <person name="Saber N."/>
            <person name="Kharbatia N.M."/>
            <person name="Rupper R.R."/>
            <person name="Sharp A.R."/>
            <person name="Dally N."/>
            <person name="Boughton B.A."/>
            <person name="Woo Y.H."/>
            <person name="Gao G."/>
            <person name="Schijlen E.G.W.M."/>
            <person name="Guo X."/>
            <person name="Momin A.A."/>
            <person name="Negrao S."/>
            <person name="Al-Babili S."/>
            <person name="Gehring C."/>
            <person name="Roessner U."/>
            <person name="Jung C."/>
            <person name="Murphy K."/>
            <person name="Arold S.T."/>
            <person name="Gojobori T."/>
            <person name="van der Linden C.G."/>
            <person name="van Loo E.N."/>
            <person name="Jellen E.N."/>
            <person name="Maughan P.J."/>
            <person name="Tester M."/>
        </authorList>
    </citation>
    <scope>NUCLEOTIDE SEQUENCE [LARGE SCALE GENOMIC DNA]</scope>
    <source>
        <strain evidence="3">cv. PI 614886</strain>
    </source>
</reference>
<dbReference type="Gene3D" id="2.30.170.20">
    <property type="entry name" value="Ribosomal protein L24e"/>
    <property type="match status" value="1"/>
</dbReference>
<dbReference type="PANTHER" id="PTHR10792">
    <property type="entry name" value="60S RIBOSOMAL PROTEIN L24"/>
    <property type="match status" value="1"/>
</dbReference>
<name>A0A803N620_CHEQI</name>
<dbReference type="SUPFAM" id="SSF57716">
    <property type="entry name" value="Glucocorticoid receptor-like (DNA-binding domain)"/>
    <property type="match status" value="1"/>
</dbReference>
<feature type="domain" description="Large ribosomal subunit protein eL24-related N-terminal" evidence="2">
    <location>
        <begin position="21"/>
        <end position="59"/>
    </location>
</feature>
<dbReference type="Pfam" id="PF01246">
    <property type="entry name" value="Ribosomal_L24e"/>
    <property type="match status" value="1"/>
</dbReference>
<proteinExistence type="inferred from homology"/>
<evidence type="ECO:0000313" key="4">
    <source>
        <dbReference type="Proteomes" id="UP000596660"/>
    </source>
</evidence>
<dbReference type="InterPro" id="IPR038630">
    <property type="entry name" value="L24e/L24_sf"/>
</dbReference>
<dbReference type="Proteomes" id="UP000596660">
    <property type="component" value="Unplaced"/>
</dbReference>
<dbReference type="GO" id="GO:0003735">
    <property type="term" value="F:structural constituent of ribosome"/>
    <property type="evidence" value="ECO:0007669"/>
    <property type="project" value="InterPro"/>
</dbReference>
<dbReference type="Gramene" id="AUR62041043-RA">
    <property type="protein sequence ID" value="AUR62041043-RA:cds"/>
    <property type="gene ID" value="AUR62041043"/>
</dbReference>
<evidence type="ECO:0000313" key="3">
    <source>
        <dbReference type="EnsemblPlants" id="AUR62041043-RA:cds"/>
    </source>
</evidence>
<dbReference type="GO" id="GO:0003729">
    <property type="term" value="F:mRNA binding"/>
    <property type="evidence" value="ECO:0007669"/>
    <property type="project" value="TreeGrafter"/>
</dbReference>
<organism evidence="3 4">
    <name type="scientific">Chenopodium quinoa</name>
    <name type="common">Quinoa</name>
    <dbReference type="NCBI Taxonomy" id="63459"/>
    <lineage>
        <taxon>Eukaryota</taxon>
        <taxon>Viridiplantae</taxon>
        <taxon>Streptophyta</taxon>
        <taxon>Embryophyta</taxon>
        <taxon>Tracheophyta</taxon>
        <taxon>Spermatophyta</taxon>
        <taxon>Magnoliopsida</taxon>
        <taxon>eudicotyledons</taxon>
        <taxon>Gunneridae</taxon>
        <taxon>Pentapetalae</taxon>
        <taxon>Caryophyllales</taxon>
        <taxon>Chenopodiaceae</taxon>
        <taxon>Chenopodioideae</taxon>
        <taxon>Atripliceae</taxon>
        <taxon>Chenopodium</taxon>
    </lineage>
</organism>
<protein>
    <recommendedName>
        <fullName evidence="2">Large ribosomal subunit protein eL24-related N-terminal domain-containing protein</fullName>
    </recommendedName>
</protein>
<accession>A0A803N620</accession>
<reference evidence="3" key="2">
    <citation type="submission" date="2021-03" db="UniProtKB">
        <authorList>
            <consortium name="EnsemblPlants"/>
        </authorList>
    </citation>
    <scope>IDENTIFICATION</scope>
</reference>
<evidence type="ECO:0000259" key="2">
    <source>
        <dbReference type="Pfam" id="PF01246"/>
    </source>
</evidence>
<dbReference type="InterPro" id="IPR056366">
    <property type="entry name" value="Ribosomal_eL24"/>
</dbReference>
<keyword evidence="4" id="KW-1185">Reference proteome</keyword>
<dbReference type="OMA" id="RPQRSIM"/>
<dbReference type="GO" id="GO:0022625">
    <property type="term" value="C:cytosolic large ribosomal subunit"/>
    <property type="evidence" value="ECO:0007669"/>
    <property type="project" value="TreeGrafter"/>
</dbReference>
<sequence length="75" mass="9016">MKCTLGLNFAALVVQRYTLKGYQVFLFVNSKCKIYFHNRLKPAKFCWTTVYRKQHKKDIFAEAVKKKRRPQRSIM</sequence>
<dbReference type="GO" id="GO:0002181">
    <property type="term" value="P:cytoplasmic translation"/>
    <property type="evidence" value="ECO:0007669"/>
    <property type="project" value="TreeGrafter"/>
</dbReference>
<comment type="similarity">
    <text evidence="1">Belongs to the eukaryotic ribosomal protein eL24 family.</text>
</comment>
<dbReference type="AlphaFoldDB" id="A0A803N620"/>
<dbReference type="InterPro" id="IPR000988">
    <property type="entry name" value="Ribosomal_eL24-rel_N"/>
</dbReference>
<evidence type="ECO:0000256" key="1">
    <source>
        <dbReference type="ARBA" id="ARBA00005647"/>
    </source>
</evidence>
<dbReference type="EnsemblPlants" id="AUR62041043-RA">
    <property type="protein sequence ID" value="AUR62041043-RA:cds"/>
    <property type="gene ID" value="AUR62041043"/>
</dbReference>
<dbReference type="PANTHER" id="PTHR10792:SF51">
    <property type="entry name" value="LARGE RIBOSOMAL SUBUNIT PROTEIN EL24Y-RELATED"/>
    <property type="match status" value="1"/>
</dbReference>